<evidence type="ECO:0000313" key="3">
    <source>
        <dbReference type="EMBL" id="KAI5061610.1"/>
    </source>
</evidence>
<feature type="repeat" description="PPR" evidence="2">
    <location>
        <begin position="478"/>
        <end position="512"/>
    </location>
</feature>
<organism evidence="3 4">
    <name type="scientific">Adiantum capillus-veneris</name>
    <name type="common">Maidenhair fern</name>
    <dbReference type="NCBI Taxonomy" id="13818"/>
    <lineage>
        <taxon>Eukaryota</taxon>
        <taxon>Viridiplantae</taxon>
        <taxon>Streptophyta</taxon>
        <taxon>Embryophyta</taxon>
        <taxon>Tracheophyta</taxon>
        <taxon>Polypodiopsida</taxon>
        <taxon>Polypodiidae</taxon>
        <taxon>Polypodiales</taxon>
        <taxon>Pteridineae</taxon>
        <taxon>Pteridaceae</taxon>
        <taxon>Vittarioideae</taxon>
        <taxon>Adiantum</taxon>
    </lineage>
</organism>
<dbReference type="Pfam" id="PF13041">
    <property type="entry name" value="PPR_2"/>
    <property type="match status" value="4"/>
</dbReference>
<dbReference type="AlphaFoldDB" id="A0A9D4U5A4"/>
<protein>
    <recommendedName>
        <fullName evidence="5">Pentatricopeptide repeat-containing protein</fullName>
    </recommendedName>
</protein>
<evidence type="ECO:0000313" key="4">
    <source>
        <dbReference type="Proteomes" id="UP000886520"/>
    </source>
</evidence>
<proteinExistence type="predicted"/>
<feature type="repeat" description="PPR" evidence="2">
    <location>
        <begin position="274"/>
        <end position="308"/>
    </location>
</feature>
<dbReference type="EMBL" id="JABFUD020000023">
    <property type="protein sequence ID" value="KAI5061610.1"/>
    <property type="molecule type" value="Genomic_DNA"/>
</dbReference>
<name>A0A9D4U5A4_ADICA</name>
<dbReference type="InterPro" id="IPR002885">
    <property type="entry name" value="PPR_rpt"/>
</dbReference>
<feature type="repeat" description="PPR" evidence="2">
    <location>
        <begin position="172"/>
        <end position="206"/>
    </location>
</feature>
<dbReference type="Proteomes" id="UP000886520">
    <property type="component" value="Chromosome 23"/>
</dbReference>
<dbReference type="PROSITE" id="PS51375">
    <property type="entry name" value="PPR"/>
    <property type="match status" value="6"/>
</dbReference>
<dbReference type="GO" id="GO:0003723">
    <property type="term" value="F:RNA binding"/>
    <property type="evidence" value="ECO:0007669"/>
    <property type="project" value="InterPro"/>
</dbReference>
<accession>A0A9D4U5A4</accession>
<dbReference type="GO" id="GO:0009451">
    <property type="term" value="P:RNA modification"/>
    <property type="evidence" value="ECO:0007669"/>
    <property type="project" value="InterPro"/>
</dbReference>
<feature type="repeat" description="PPR" evidence="2">
    <location>
        <begin position="549"/>
        <end position="583"/>
    </location>
</feature>
<dbReference type="FunFam" id="1.25.40.10:FF:000031">
    <property type="entry name" value="Pentatricopeptide repeat-containing protein mitochondrial"/>
    <property type="match status" value="2"/>
</dbReference>
<dbReference type="FunFam" id="1.25.40.10:FF:000144">
    <property type="entry name" value="Pentatricopeptide repeat-containing protein, mitochondrial"/>
    <property type="match status" value="1"/>
</dbReference>
<dbReference type="NCBIfam" id="TIGR00756">
    <property type="entry name" value="PPR"/>
    <property type="match status" value="5"/>
</dbReference>
<evidence type="ECO:0000256" key="2">
    <source>
        <dbReference type="PROSITE-ProRule" id="PRU00708"/>
    </source>
</evidence>
<evidence type="ECO:0000256" key="1">
    <source>
        <dbReference type="ARBA" id="ARBA00022737"/>
    </source>
</evidence>
<dbReference type="Pfam" id="PF01535">
    <property type="entry name" value="PPR"/>
    <property type="match status" value="1"/>
</dbReference>
<dbReference type="Pfam" id="PF12854">
    <property type="entry name" value="PPR_1"/>
    <property type="match status" value="1"/>
</dbReference>
<dbReference type="Gene3D" id="1.25.40.10">
    <property type="entry name" value="Tetratricopeptide repeat domain"/>
    <property type="match status" value="5"/>
</dbReference>
<dbReference type="FunFam" id="1.25.40.10:FF:000090">
    <property type="entry name" value="Pentatricopeptide repeat-containing protein, chloroplastic"/>
    <property type="match status" value="1"/>
</dbReference>
<dbReference type="SUPFAM" id="SSF48452">
    <property type="entry name" value="TPR-like"/>
    <property type="match status" value="1"/>
</dbReference>
<dbReference type="PANTHER" id="PTHR24015:SF548">
    <property type="entry name" value="OS08G0340900 PROTEIN"/>
    <property type="match status" value="1"/>
</dbReference>
<dbReference type="InterPro" id="IPR011990">
    <property type="entry name" value="TPR-like_helical_dom_sf"/>
</dbReference>
<keyword evidence="4" id="KW-1185">Reference proteome</keyword>
<feature type="repeat" description="PPR" evidence="2">
    <location>
        <begin position="309"/>
        <end position="343"/>
    </location>
</feature>
<reference evidence="3" key="1">
    <citation type="submission" date="2021-01" db="EMBL/GenBank/DDBJ databases">
        <title>Adiantum capillus-veneris genome.</title>
        <authorList>
            <person name="Fang Y."/>
            <person name="Liao Q."/>
        </authorList>
    </citation>
    <scope>NUCLEOTIDE SEQUENCE</scope>
    <source>
        <strain evidence="3">H3</strain>
        <tissue evidence="3">Leaf</tissue>
    </source>
</reference>
<sequence>MSGKLHQLGSCGVAKSEEDRRRYESLWNEFFRDPSQWWDNSTSKRSPKHADFKHKFTKDSLLMDGCYNPPWVIEELRRRGFASLSGELCRSTIMGAALPVSLIKAYEDGAAFVVSLRACTKNKDLHRGIKLHDNILKMGLVEKCSDALVTMYAKCGELEKAKELLNLHNSRDVITWTALIAAYARKGQSQRALNCFDRMQHEGISPNAVTYTCILNACATMGAVVKGEEIHNVVAKQGLLENNIVLGNALIDMYAKCGALPKAQDLIERLPSRDVVSWNALIGGYAREGQGEQALTCFEHMQHEGISPDAVTYICILKACATIGEIAKGEEIHDEIRKQGLLQNNMALATALLDMYAKCGALSKAQKLLKKLRFRNVVSWNTLIAGYVQDGQGKQALDCLNLMQREGISPDAVTYLSILKACATIRAIEKGQEIHERIAKDGLLQDSTMLGNALVDMYAKCGALSKAQDVLQKLPSRNVVSWSTLIEGYAQEGQGEQALHCFELMLNEGIRPDAVTFVSLLNVCSHLGLVDMGHALFASMKTKFGVIPNSECYTCMVDLLGRAGRLERALELVQEMPSLQRSAIWLALLDACRVRGDINLGRWAFEQAVQVNKSHGPPYILMGQIYAAAGMQDKARNIEAQRVKYQA</sequence>
<dbReference type="InterPro" id="IPR046960">
    <property type="entry name" value="PPR_At4g14850-like_plant"/>
</dbReference>
<comment type="caution">
    <text evidence="3">The sequence shown here is derived from an EMBL/GenBank/DDBJ whole genome shotgun (WGS) entry which is preliminary data.</text>
</comment>
<dbReference type="PANTHER" id="PTHR24015">
    <property type="entry name" value="OS07G0578800 PROTEIN-RELATED"/>
    <property type="match status" value="1"/>
</dbReference>
<dbReference type="OrthoDB" id="185373at2759"/>
<feature type="repeat" description="PPR" evidence="2">
    <location>
        <begin position="376"/>
        <end position="410"/>
    </location>
</feature>
<keyword evidence="1" id="KW-0677">Repeat</keyword>
<evidence type="ECO:0008006" key="5">
    <source>
        <dbReference type="Google" id="ProtNLM"/>
    </source>
</evidence>
<gene>
    <name evidence="3" type="ORF">GOP47_0024115</name>
</gene>